<accession>A0ABR2F4D6</accession>
<keyword evidence="3" id="KW-1185">Reference proteome</keyword>
<evidence type="ECO:0000313" key="2">
    <source>
        <dbReference type="EMBL" id="KAK8571875.1"/>
    </source>
</evidence>
<dbReference type="Proteomes" id="UP001472677">
    <property type="component" value="Unassembled WGS sequence"/>
</dbReference>
<comment type="caution">
    <text evidence="2">The sequence shown here is derived from an EMBL/GenBank/DDBJ whole genome shotgun (WGS) entry which is preliminary data.</text>
</comment>
<name>A0ABR2F4D6_9ROSI</name>
<evidence type="ECO:0000256" key="1">
    <source>
        <dbReference type="SAM" id="MobiDB-lite"/>
    </source>
</evidence>
<sequence length="229" mass="25291">MAHTGDVNVEVGETQRETRATKAKRASSRDRMSTLEDKVERLEDGARDVVEKLDVVDGRLDELETKGDELKDDVNIAINKAMEDVDKKGDAFQVALAALREELQGKIEKLELELVVCKTAIINRGGTEKPKKRGDVPRPKEFKGDRNAQVVENFLWGMEKNARKRKHKVKHSSGLILLVSKEILEIKALNQNAGCFAEEGKIRNAVPSKSREGVSDEASGASDISSVDA</sequence>
<protein>
    <submittedName>
        <fullName evidence="2">Uncharacterized protein</fullName>
    </submittedName>
</protein>
<evidence type="ECO:0000313" key="3">
    <source>
        <dbReference type="Proteomes" id="UP001472677"/>
    </source>
</evidence>
<gene>
    <name evidence="2" type="ORF">V6N12_027943</name>
</gene>
<organism evidence="2 3">
    <name type="scientific">Hibiscus sabdariffa</name>
    <name type="common">roselle</name>
    <dbReference type="NCBI Taxonomy" id="183260"/>
    <lineage>
        <taxon>Eukaryota</taxon>
        <taxon>Viridiplantae</taxon>
        <taxon>Streptophyta</taxon>
        <taxon>Embryophyta</taxon>
        <taxon>Tracheophyta</taxon>
        <taxon>Spermatophyta</taxon>
        <taxon>Magnoliopsida</taxon>
        <taxon>eudicotyledons</taxon>
        <taxon>Gunneridae</taxon>
        <taxon>Pentapetalae</taxon>
        <taxon>rosids</taxon>
        <taxon>malvids</taxon>
        <taxon>Malvales</taxon>
        <taxon>Malvaceae</taxon>
        <taxon>Malvoideae</taxon>
        <taxon>Hibiscus</taxon>
    </lineage>
</organism>
<reference evidence="2 3" key="1">
    <citation type="journal article" date="2024" name="G3 (Bethesda)">
        <title>Genome assembly of Hibiscus sabdariffa L. provides insights into metabolisms of medicinal natural products.</title>
        <authorList>
            <person name="Kim T."/>
        </authorList>
    </citation>
    <scope>NUCLEOTIDE SEQUENCE [LARGE SCALE GENOMIC DNA]</scope>
    <source>
        <strain evidence="2">TK-2024</strain>
        <tissue evidence="2">Old leaves</tissue>
    </source>
</reference>
<feature type="region of interest" description="Disordered" evidence="1">
    <location>
        <begin position="206"/>
        <end position="229"/>
    </location>
</feature>
<feature type="region of interest" description="Disordered" evidence="1">
    <location>
        <begin position="1"/>
        <end position="36"/>
    </location>
</feature>
<dbReference type="EMBL" id="JBBPBM010000008">
    <property type="protein sequence ID" value="KAK8571875.1"/>
    <property type="molecule type" value="Genomic_DNA"/>
</dbReference>
<proteinExistence type="predicted"/>
<feature type="compositionally biased region" description="Basic and acidic residues" evidence="1">
    <location>
        <begin position="27"/>
        <end position="36"/>
    </location>
</feature>